<proteinExistence type="predicted"/>
<comment type="caution">
    <text evidence="1">The sequence shown here is derived from an EMBL/GenBank/DDBJ whole genome shotgun (WGS) entry which is preliminary data.</text>
</comment>
<name>A0ACB9GEX4_CICIN</name>
<dbReference type="EMBL" id="CM042010">
    <property type="protein sequence ID" value="KAI3781593.1"/>
    <property type="molecule type" value="Genomic_DNA"/>
</dbReference>
<reference evidence="1 2" key="2">
    <citation type="journal article" date="2022" name="Mol. Ecol. Resour.">
        <title>The genomes of chicory, endive, great burdock and yacon provide insights into Asteraceae paleo-polyploidization history and plant inulin production.</title>
        <authorList>
            <person name="Fan W."/>
            <person name="Wang S."/>
            <person name="Wang H."/>
            <person name="Wang A."/>
            <person name="Jiang F."/>
            <person name="Liu H."/>
            <person name="Zhao H."/>
            <person name="Xu D."/>
            <person name="Zhang Y."/>
        </authorList>
    </citation>
    <scope>NUCLEOTIDE SEQUENCE [LARGE SCALE GENOMIC DNA]</scope>
    <source>
        <strain evidence="2">cv. Punajuju</strain>
        <tissue evidence="1">Leaves</tissue>
    </source>
</reference>
<dbReference type="Proteomes" id="UP001055811">
    <property type="component" value="Linkage Group LG02"/>
</dbReference>
<organism evidence="1 2">
    <name type="scientific">Cichorium intybus</name>
    <name type="common">Chicory</name>
    <dbReference type="NCBI Taxonomy" id="13427"/>
    <lineage>
        <taxon>Eukaryota</taxon>
        <taxon>Viridiplantae</taxon>
        <taxon>Streptophyta</taxon>
        <taxon>Embryophyta</taxon>
        <taxon>Tracheophyta</taxon>
        <taxon>Spermatophyta</taxon>
        <taxon>Magnoliopsida</taxon>
        <taxon>eudicotyledons</taxon>
        <taxon>Gunneridae</taxon>
        <taxon>Pentapetalae</taxon>
        <taxon>asterids</taxon>
        <taxon>campanulids</taxon>
        <taxon>Asterales</taxon>
        <taxon>Asteraceae</taxon>
        <taxon>Cichorioideae</taxon>
        <taxon>Cichorieae</taxon>
        <taxon>Cichoriinae</taxon>
        <taxon>Cichorium</taxon>
    </lineage>
</organism>
<reference evidence="2" key="1">
    <citation type="journal article" date="2022" name="Mol. Ecol. Resour.">
        <title>The genomes of chicory, endive, great burdock and yacon provide insights into Asteraceae palaeo-polyploidization history and plant inulin production.</title>
        <authorList>
            <person name="Fan W."/>
            <person name="Wang S."/>
            <person name="Wang H."/>
            <person name="Wang A."/>
            <person name="Jiang F."/>
            <person name="Liu H."/>
            <person name="Zhao H."/>
            <person name="Xu D."/>
            <person name="Zhang Y."/>
        </authorList>
    </citation>
    <scope>NUCLEOTIDE SEQUENCE [LARGE SCALE GENOMIC DNA]</scope>
    <source>
        <strain evidence="2">cv. Punajuju</strain>
    </source>
</reference>
<sequence length="71" mass="8025">MNTLARKTPFKILALCVFVFVAITGEKTAEPKFVFQPVLLQLTGNIRKEGYCDIVFNSRVTISNSINQIIY</sequence>
<gene>
    <name evidence="1" type="ORF">L2E82_11611</name>
</gene>
<evidence type="ECO:0000313" key="2">
    <source>
        <dbReference type="Proteomes" id="UP001055811"/>
    </source>
</evidence>
<accession>A0ACB9GEX4</accession>
<evidence type="ECO:0000313" key="1">
    <source>
        <dbReference type="EMBL" id="KAI3781593.1"/>
    </source>
</evidence>
<keyword evidence="2" id="KW-1185">Reference proteome</keyword>
<protein>
    <submittedName>
        <fullName evidence="1">Uncharacterized protein</fullName>
    </submittedName>
</protein>